<name>A0A3B0MMP7_9GAMM</name>
<dbReference type="AlphaFoldDB" id="A0A3B0MMP7"/>
<reference evidence="1" key="1">
    <citation type="submission" date="2018-04" db="EMBL/GenBank/DDBJ databases">
        <authorList>
            <person name="Go L.Y."/>
            <person name="Mitchell J.A."/>
        </authorList>
    </citation>
    <scope>NUCLEOTIDE SEQUENCE</scope>
    <source>
        <strain evidence="1">ARTV</strain>
    </source>
</reference>
<sequence length="106" mass="12646">MFNLFIFIKAVLNISVNAKNVYNFLFVYLFEGDMENFNFKNFWNGLNKLARTAFAKRVGLSEKYIAIHIRYLTRNFILQSVIKLHKACNEFGMHVSLEQFMQYFIQ</sequence>
<proteinExistence type="predicted"/>
<evidence type="ECO:0000313" key="1">
    <source>
        <dbReference type="EMBL" id="SSW96604.1"/>
    </source>
</evidence>
<protein>
    <submittedName>
        <fullName evidence="1">Uncharacterized protein</fullName>
    </submittedName>
</protein>
<accession>A0A3B0MMP7</accession>
<gene>
    <name evidence="1" type="ORF">ARTV_3098</name>
</gene>
<organism evidence="1">
    <name type="scientific">Arsenophonus endosymbiont of Trialeurodes vaporariorum</name>
    <dbReference type="NCBI Taxonomy" id="235567"/>
    <lineage>
        <taxon>Bacteria</taxon>
        <taxon>Pseudomonadati</taxon>
        <taxon>Pseudomonadota</taxon>
        <taxon>Gammaproteobacteria</taxon>
        <taxon>Enterobacterales</taxon>
        <taxon>Morganellaceae</taxon>
        <taxon>Arsenophonus</taxon>
    </lineage>
</organism>
<dbReference type="EMBL" id="UFQR01000026">
    <property type="protein sequence ID" value="SSW96604.1"/>
    <property type="molecule type" value="Genomic_DNA"/>
</dbReference>